<dbReference type="AlphaFoldDB" id="A0A1G6UEJ4"/>
<gene>
    <name evidence="2" type="ORF">SAMN05216410_3239</name>
</gene>
<organism evidence="2 3">
    <name type="scientific">Sanguibacter gelidistatuariae</name>
    <dbReference type="NCBI Taxonomy" id="1814289"/>
    <lineage>
        <taxon>Bacteria</taxon>
        <taxon>Bacillati</taxon>
        <taxon>Actinomycetota</taxon>
        <taxon>Actinomycetes</taxon>
        <taxon>Micrococcales</taxon>
        <taxon>Sanguibacteraceae</taxon>
        <taxon>Sanguibacter</taxon>
    </lineage>
</organism>
<keyword evidence="3" id="KW-1185">Reference proteome</keyword>
<name>A0A1G6UEJ4_9MICO</name>
<evidence type="ECO:0000313" key="2">
    <source>
        <dbReference type="EMBL" id="SDD39733.1"/>
    </source>
</evidence>
<dbReference type="EMBL" id="FMYH01000007">
    <property type="protein sequence ID" value="SDD39733.1"/>
    <property type="molecule type" value="Genomic_DNA"/>
</dbReference>
<evidence type="ECO:0000256" key="1">
    <source>
        <dbReference type="SAM" id="MobiDB-lite"/>
    </source>
</evidence>
<feature type="compositionally biased region" description="Basic residues" evidence="1">
    <location>
        <begin position="188"/>
        <end position="197"/>
    </location>
</feature>
<reference evidence="2 3" key="1">
    <citation type="submission" date="2016-09" db="EMBL/GenBank/DDBJ databases">
        <authorList>
            <person name="Capua I."/>
            <person name="De Benedictis P."/>
            <person name="Joannis T."/>
            <person name="Lombin L.H."/>
            <person name="Cattoli G."/>
        </authorList>
    </citation>
    <scope>NUCLEOTIDE SEQUENCE [LARGE SCALE GENOMIC DNA]</scope>
    <source>
        <strain evidence="2 3">ISLP-3</strain>
    </source>
</reference>
<evidence type="ECO:0000313" key="3">
    <source>
        <dbReference type="Proteomes" id="UP000199039"/>
    </source>
</evidence>
<feature type="region of interest" description="Disordered" evidence="1">
    <location>
        <begin position="1"/>
        <end position="43"/>
    </location>
</feature>
<proteinExistence type="predicted"/>
<sequence>MRVKMAVSMGNGLASSPSRCGRCTPEPRQATELARSPRQTQQRCHDKDRVLHRQIAHPVGRESVEVLHAGTAEVAETSKRPGLPQVAGVEILTLVERGLRHHVAPRAAAAASLPRKTSTRLVAIGTALAHPPPDRSTARVRSTWHHAGEFTWTAFQRAHAAARGRARRGPRCPPLDGVGTGGGSCGQTRRRQRGHRSCTHSFVGVHASREGARTVFHDKAVVHIRFSVSISQLTQTAGSRPAARA</sequence>
<protein>
    <submittedName>
        <fullName evidence="2">Uncharacterized protein</fullName>
    </submittedName>
</protein>
<feature type="region of interest" description="Disordered" evidence="1">
    <location>
        <begin position="163"/>
        <end position="197"/>
    </location>
</feature>
<dbReference type="Proteomes" id="UP000199039">
    <property type="component" value="Unassembled WGS sequence"/>
</dbReference>
<accession>A0A1G6UEJ4</accession>